<dbReference type="CDD" id="cd00093">
    <property type="entry name" value="HTH_XRE"/>
    <property type="match status" value="1"/>
</dbReference>
<dbReference type="AlphaFoldDB" id="A0A2H9T768"/>
<comment type="caution">
    <text evidence="3">The sequence shown here is derived from an EMBL/GenBank/DDBJ whole genome shotgun (WGS) entry which is preliminary data.</text>
</comment>
<protein>
    <submittedName>
        <fullName evidence="3">Putative HTH-type transcriptional regulator YbaQ</fullName>
    </submittedName>
</protein>
<feature type="domain" description="HTH cro/C1-type" evidence="2">
    <location>
        <begin position="26"/>
        <end position="72"/>
    </location>
</feature>
<dbReference type="InterPro" id="IPR013430">
    <property type="entry name" value="Toxin_antidote_HigA"/>
</dbReference>
<evidence type="ECO:0000259" key="2">
    <source>
        <dbReference type="PROSITE" id="PS50943"/>
    </source>
</evidence>
<dbReference type="PROSITE" id="PS50943">
    <property type="entry name" value="HTH_CROC1"/>
    <property type="match status" value="1"/>
</dbReference>
<keyword evidence="1" id="KW-0238">DNA-binding</keyword>
<dbReference type="Pfam" id="PF01381">
    <property type="entry name" value="HTH_3"/>
    <property type="match status" value="1"/>
</dbReference>
<evidence type="ECO:0000313" key="3">
    <source>
        <dbReference type="EMBL" id="PJE79053.1"/>
    </source>
</evidence>
<dbReference type="GO" id="GO:0003677">
    <property type="term" value="F:DNA binding"/>
    <property type="evidence" value="ECO:0007669"/>
    <property type="project" value="UniProtKB-KW"/>
</dbReference>
<dbReference type="InterPro" id="IPR010982">
    <property type="entry name" value="Lambda_DNA-bd_dom_sf"/>
</dbReference>
<dbReference type="SUPFAM" id="SSF47413">
    <property type="entry name" value="lambda repressor-like DNA-binding domains"/>
    <property type="match status" value="1"/>
</dbReference>
<sequence length="103" mass="12186">MTRVPKNRAPTHPGDMLLEEFLIPMNITQRKLADAIHVPYQRVNELINKKRGITPSTALRLARFFNMSPDFWLNLQIRWELYKAQAAEKHDIEKIRVFQQKMA</sequence>
<dbReference type="PANTHER" id="PTHR36924">
    <property type="entry name" value="ANTITOXIN HIGA-1"/>
    <property type="match status" value="1"/>
</dbReference>
<proteinExistence type="predicted"/>
<accession>A0A2H9T768</accession>
<dbReference type="InterPro" id="IPR001387">
    <property type="entry name" value="Cro/C1-type_HTH"/>
</dbReference>
<organism evidence="3">
    <name type="scientific">invertebrate metagenome</name>
    <dbReference type="NCBI Taxonomy" id="1711999"/>
    <lineage>
        <taxon>unclassified sequences</taxon>
        <taxon>metagenomes</taxon>
        <taxon>organismal metagenomes</taxon>
    </lineage>
</organism>
<gene>
    <name evidence="3" type="primary">ybaQ_1</name>
    <name evidence="3" type="ORF">CI610_01982</name>
</gene>
<dbReference type="SMART" id="SM00530">
    <property type="entry name" value="HTH_XRE"/>
    <property type="match status" value="1"/>
</dbReference>
<dbReference type="Gene3D" id="1.10.260.40">
    <property type="entry name" value="lambda repressor-like DNA-binding domains"/>
    <property type="match status" value="1"/>
</dbReference>
<evidence type="ECO:0000256" key="1">
    <source>
        <dbReference type="ARBA" id="ARBA00023125"/>
    </source>
</evidence>
<name>A0A2H9T768_9ZZZZ</name>
<dbReference type="EMBL" id="NSIT01000100">
    <property type="protein sequence ID" value="PJE79053.1"/>
    <property type="molecule type" value="Genomic_DNA"/>
</dbReference>
<dbReference type="PANTHER" id="PTHR36924:SF1">
    <property type="entry name" value="ANTITOXIN HIGA-1"/>
    <property type="match status" value="1"/>
</dbReference>
<dbReference type="NCBIfam" id="TIGR02607">
    <property type="entry name" value="antidote_HigA"/>
    <property type="match status" value="1"/>
</dbReference>
<reference evidence="3" key="1">
    <citation type="journal article" date="2017" name="Appl. Environ. Microbiol.">
        <title>Molecular characterization of an Endozoicomonas-like organism causing infection in king scallop Pecten maximus L.</title>
        <authorList>
            <person name="Cano I."/>
            <person name="van Aerle R."/>
            <person name="Ross S."/>
            <person name="Verner-Jeffreys D.W."/>
            <person name="Paley R.K."/>
            <person name="Rimmer G."/>
            <person name="Ryder D."/>
            <person name="Hooper P."/>
            <person name="Stone D."/>
            <person name="Feist S.W."/>
        </authorList>
    </citation>
    <scope>NUCLEOTIDE SEQUENCE</scope>
</reference>